<keyword evidence="1" id="KW-0732">Signal</keyword>
<keyword evidence="3" id="KW-1185">Reference proteome</keyword>
<dbReference type="AlphaFoldDB" id="A0A970B8A4"/>
<gene>
    <name evidence="2" type="ORF">G7Y82_20980</name>
</gene>
<protein>
    <recommendedName>
        <fullName evidence="4">DUF1161 domain-containing protein</fullName>
    </recommendedName>
</protein>
<proteinExistence type="predicted"/>
<reference evidence="2" key="1">
    <citation type="submission" date="2020-03" db="EMBL/GenBank/DDBJ databases">
        <title>Solimonas marina sp. nov., isolated from deep seawater of the Pacific Ocean.</title>
        <authorList>
            <person name="Liu X."/>
            <person name="Lai Q."/>
            <person name="Sun F."/>
            <person name="Gai Y."/>
            <person name="Li G."/>
            <person name="Shao Z."/>
        </authorList>
    </citation>
    <scope>NUCLEOTIDE SEQUENCE</scope>
    <source>
        <strain evidence="2">C16B3</strain>
    </source>
</reference>
<dbReference type="EMBL" id="JAAVXB010000022">
    <property type="protein sequence ID" value="NKF24788.1"/>
    <property type="molecule type" value="Genomic_DNA"/>
</dbReference>
<accession>A0A970B8A4</accession>
<evidence type="ECO:0000313" key="3">
    <source>
        <dbReference type="Proteomes" id="UP000653472"/>
    </source>
</evidence>
<name>A0A970B8A4_9GAMM</name>
<feature type="signal peptide" evidence="1">
    <location>
        <begin position="1"/>
        <end position="25"/>
    </location>
</feature>
<sequence length="88" mass="9015">MTRKTRYAVPFFVAASAVVCGAAWAAEANPADIQQADKFLAKLPPSCASSSKAVGADGAVTITIKCDGNGKKMNGVVSIKDGVVTKIE</sequence>
<evidence type="ECO:0000256" key="1">
    <source>
        <dbReference type="SAM" id="SignalP"/>
    </source>
</evidence>
<comment type="caution">
    <text evidence="2">The sequence shown here is derived from an EMBL/GenBank/DDBJ whole genome shotgun (WGS) entry which is preliminary data.</text>
</comment>
<feature type="chain" id="PRO_5036924881" description="DUF1161 domain-containing protein" evidence="1">
    <location>
        <begin position="26"/>
        <end position="88"/>
    </location>
</feature>
<organism evidence="2 3">
    <name type="scientific">Solimonas marina</name>
    <dbReference type="NCBI Taxonomy" id="2714601"/>
    <lineage>
        <taxon>Bacteria</taxon>
        <taxon>Pseudomonadati</taxon>
        <taxon>Pseudomonadota</taxon>
        <taxon>Gammaproteobacteria</taxon>
        <taxon>Nevskiales</taxon>
        <taxon>Nevskiaceae</taxon>
        <taxon>Solimonas</taxon>
    </lineage>
</organism>
<evidence type="ECO:0008006" key="4">
    <source>
        <dbReference type="Google" id="ProtNLM"/>
    </source>
</evidence>
<dbReference type="Proteomes" id="UP000653472">
    <property type="component" value="Unassembled WGS sequence"/>
</dbReference>
<evidence type="ECO:0000313" key="2">
    <source>
        <dbReference type="EMBL" id="NKF24788.1"/>
    </source>
</evidence>
<dbReference type="RefSeq" id="WP_168150092.1">
    <property type="nucleotide sequence ID" value="NZ_JAAVXB010000022.1"/>
</dbReference>